<feature type="compositionally biased region" description="Acidic residues" evidence="6">
    <location>
        <begin position="38"/>
        <end position="47"/>
    </location>
</feature>
<evidence type="ECO:0000259" key="7">
    <source>
        <dbReference type="PROSITE" id="PS50250"/>
    </source>
</evidence>
<dbReference type="GO" id="GO:0033290">
    <property type="term" value="C:eukaryotic 48S preinitiation complex"/>
    <property type="evidence" value="ECO:0007669"/>
    <property type="project" value="UniProtKB-UniRule"/>
</dbReference>
<dbReference type="Pfam" id="PF05470">
    <property type="entry name" value="eIF-3c_N"/>
    <property type="match status" value="2"/>
</dbReference>
<dbReference type="SUPFAM" id="SSF46785">
    <property type="entry name" value="Winged helix' DNA-binding domain"/>
    <property type="match status" value="1"/>
</dbReference>
<keyword evidence="9" id="KW-1185">Reference proteome</keyword>
<dbReference type="GO" id="GO:0001732">
    <property type="term" value="P:formation of cytoplasmic translation initiation complex"/>
    <property type="evidence" value="ECO:0007669"/>
    <property type="project" value="UniProtKB-UniRule"/>
</dbReference>
<dbReference type="PROSITE" id="PS50250">
    <property type="entry name" value="PCI"/>
    <property type="match status" value="1"/>
</dbReference>
<feature type="coiled-coil region" evidence="5">
    <location>
        <begin position="212"/>
        <end position="239"/>
    </location>
</feature>
<comment type="function">
    <text evidence="4">Component of the eukaryotic translation initiation factor 3 (eIF-3) complex, which is involved in protein synthesis of a specialized repertoire of mRNAs and, together with other initiation factors, stimulates binding of mRNA and methionyl-tRNAi to the 40S ribosome. The eIF-3 complex specifically targets and initiates translation of a subset of mRNAs involved in cell proliferation.</text>
</comment>
<evidence type="ECO:0000256" key="6">
    <source>
        <dbReference type="SAM" id="MobiDB-lite"/>
    </source>
</evidence>
<dbReference type="Gene3D" id="1.25.40.570">
    <property type="match status" value="1"/>
</dbReference>
<dbReference type="Proteomes" id="UP001163798">
    <property type="component" value="Unassembled WGS sequence"/>
</dbReference>
<keyword evidence="1 4" id="KW-0963">Cytoplasm</keyword>
<dbReference type="HAMAP" id="MF_03002">
    <property type="entry name" value="eIF3c"/>
    <property type="match status" value="1"/>
</dbReference>
<dbReference type="SMART" id="SM00088">
    <property type="entry name" value="PINT"/>
    <property type="match status" value="1"/>
</dbReference>
<evidence type="ECO:0000256" key="3">
    <source>
        <dbReference type="ARBA" id="ARBA00022917"/>
    </source>
</evidence>
<evidence type="ECO:0000256" key="4">
    <source>
        <dbReference type="HAMAP-Rule" id="MF_03002"/>
    </source>
</evidence>
<feature type="compositionally biased region" description="Acidic residues" evidence="6">
    <location>
        <begin position="80"/>
        <end position="96"/>
    </location>
</feature>
<dbReference type="InterPro" id="IPR008905">
    <property type="entry name" value="EIF3C_N_dom"/>
</dbReference>
<feature type="region of interest" description="Disordered" evidence="6">
    <location>
        <begin position="34"/>
        <end position="124"/>
    </location>
</feature>
<dbReference type="GO" id="GO:0003743">
    <property type="term" value="F:translation initiation factor activity"/>
    <property type="evidence" value="ECO:0007669"/>
    <property type="project" value="UniProtKB-UniRule"/>
</dbReference>
<dbReference type="GO" id="GO:0016282">
    <property type="term" value="C:eukaryotic 43S preinitiation complex"/>
    <property type="evidence" value="ECO:0007669"/>
    <property type="project" value="UniProtKB-UniRule"/>
</dbReference>
<dbReference type="InterPro" id="IPR058999">
    <property type="entry name" value="EIF3CL_C"/>
</dbReference>
<dbReference type="InterPro" id="IPR027516">
    <property type="entry name" value="EIF3C"/>
</dbReference>
<evidence type="ECO:0000256" key="2">
    <source>
        <dbReference type="ARBA" id="ARBA00022540"/>
    </source>
</evidence>
<comment type="subcellular location">
    <subcellularLocation>
        <location evidence="4">Cytoplasm</location>
    </subcellularLocation>
</comment>
<comment type="caution">
    <text evidence="8">The sequence shown here is derived from an EMBL/GenBank/DDBJ whole genome shotgun (WGS) entry which is preliminary data.</text>
</comment>
<keyword evidence="2 4" id="KW-0396">Initiation factor</keyword>
<dbReference type="Pfam" id="PF01399">
    <property type="entry name" value="PCI"/>
    <property type="match status" value="1"/>
</dbReference>
<dbReference type="AlphaFoldDB" id="A0AA38NQ73"/>
<dbReference type="FunFam" id="1.10.10.10:FF:000300">
    <property type="entry name" value="Eukaryotic translation initiation factor 3 subunit C"/>
    <property type="match status" value="1"/>
</dbReference>
<comment type="subunit">
    <text evidence="4">Component of the eukaryotic translation initiation factor 3 (eIF-3) complex.</text>
</comment>
<proteinExistence type="inferred from homology"/>
<reference evidence="8" key="1">
    <citation type="submission" date="2022-08" db="EMBL/GenBank/DDBJ databases">
        <authorList>
            <consortium name="DOE Joint Genome Institute"/>
            <person name="Min B."/>
            <person name="Riley R."/>
            <person name="Sierra-Patev S."/>
            <person name="Naranjo-Ortiz M."/>
            <person name="Looney B."/>
            <person name="Konkel Z."/>
            <person name="Slot J.C."/>
            <person name="Sakamoto Y."/>
            <person name="Steenwyk J.L."/>
            <person name="Rokas A."/>
            <person name="Carro J."/>
            <person name="Camarero S."/>
            <person name="Ferreira P."/>
            <person name="Molpeceres G."/>
            <person name="Ruiz-Duenas F.J."/>
            <person name="Serrano A."/>
            <person name="Henrissat B."/>
            <person name="Drula E."/>
            <person name="Hughes K.W."/>
            <person name="Mata J.L."/>
            <person name="Ishikawa N.K."/>
            <person name="Vargas-Isla R."/>
            <person name="Ushijima S."/>
            <person name="Smith C.A."/>
            <person name="Ahrendt S."/>
            <person name="Andreopoulos W."/>
            <person name="He G."/>
            <person name="Labutti K."/>
            <person name="Lipzen A."/>
            <person name="Ng V."/>
            <person name="Sandor L."/>
            <person name="Barry K."/>
            <person name="Martinez A.T."/>
            <person name="Xiao Y."/>
            <person name="Gibbons J.G."/>
            <person name="Terashima K."/>
            <person name="Hibbett D.S."/>
            <person name="Grigoriev I.V."/>
        </authorList>
    </citation>
    <scope>NUCLEOTIDE SEQUENCE</scope>
    <source>
        <strain evidence="8">TFB10291</strain>
    </source>
</reference>
<dbReference type="Pfam" id="PF26569">
    <property type="entry name" value="EIF3CL_C"/>
    <property type="match status" value="1"/>
</dbReference>
<feature type="region of interest" description="Disordered" evidence="6">
    <location>
        <begin position="832"/>
        <end position="901"/>
    </location>
</feature>
<name>A0AA38NQ73_9AGAR</name>
<evidence type="ECO:0000313" key="8">
    <source>
        <dbReference type="EMBL" id="KAJ3788645.1"/>
    </source>
</evidence>
<dbReference type="PANTHER" id="PTHR13937:SF0">
    <property type="entry name" value="EUKARYOTIC TRANSLATION INITIATION FACTOR 3 SUBUNIT C-RELATED"/>
    <property type="match status" value="1"/>
</dbReference>
<dbReference type="InterPro" id="IPR000717">
    <property type="entry name" value="PCI_dom"/>
</dbReference>
<accession>A0AA38NQ73</accession>
<dbReference type="GO" id="GO:0005852">
    <property type="term" value="C:eukaryotic translation initiation factor 3 complex"/>
    <property type="evidence" value="ECO:0007669"/>
    <property type="project" value="UniProtKB-UniRule"/>
</dbReference>
<dbReference type="GO" id="GO:0003723">
    <property type="term" value="F:RNA binding"/>
    <property type="evidence" value="ECO:0007669"/>
    <property type="project" value="InterPro"/>
</dbReference>
<dbReference type="GO" id="GO:0031369">
    <property type="term" value="F:translation initiation factor binding"/>
    <property type="evidence" value="ECO:0007669"/>
    <property type="project" value="InterPro"/>
</dbReference>
<organism evidence="8 9">
    <name type="scientific">Lentinula aff. detonsa</name>
    <dbReference type="NCBI Taxonomy" id="2804958"/>
    <lineage>
        <taxon>Eukaryota</taxon>
        <taxon>Fungi</taxon>
        <taxon>Dikarya</taxon>
        <taxon>Basidiomycota</taxon>
        <taxon>Agaricomycotina</taxon>
        <taxon>Agaricomycetes</taxon>
        <taxon>Agaricomycetidae</taxon>
        <taxon>Agaricales</taxon>
        <taxon>Marasmiineae</taxon>
        <taxon>Omphalotaceae</taxon>
        <taxon>Lentinula</taxon>
    </lineage>
</organism>
<feature type="compositionally biased region" description="Basic and acidic residues" evidence="6">
    <location>
        <begin position="846"/>
        <end position="871"/>
    </location>
</feature>
<evidence type="ECO:0000256" key="1">
    <source>
        <dbReference type="ARBA" id="ARBA00022490"/>
    </source>
</evidence>
<feature type="domain" description="PCI" evidence="7">
    <location>
        <begin position="636"/>
        <end position="809"/>
    </location>
</feature>
<protein>
    <recommendedName>
        <fullName evidence="4">Eukaryotic translation initiation factor 3 subunit C</fullName>
        <shortName evidence="4">eIF3c</shortName>
    </recommendedName>
    <alternativeName>
        <fullName evidence="4">Eukaryotic translation initiation factor 3 93 kDa subunit homolog</fullName>
        <shortName evidence="4">eIF3 p93</shortName>
    </alternativeName>
    <alternativeName>
        <fullName evidence="4">Translation initiation factor eIF3, p93 subunit homolog</fullName>
    </alternativeName>
</protein>
<dbReference type="PANTHER" id="PTHR13937">
    <property type="entry name" value="EUKARYOTIC TRANSLATION INITATION FACTOR 3, SUBUNIT 8 EIF3S8 -RELATED"/>
    <property type="match status" value="1"/>
</dbReference>
<evidence type="ECO:0000256" key="5">
    <source>
        <dbReference type="SAM" id="Coils"/>
    </source>
</evidence>
<evidence type="ECO:0000313" key="9">
    <source>
        <dbReference type="Proteomes" id="UP001163798"/>
    </source>
</evidence>
<comment type="similarity">
    <text evidence="4">Belongs to the eIF-3 subunit C family.</text>
</comment>
<keyword evidence="5" id="KW-0175">Coiled coil</keyword>
<keyword evidence="3 4" id="KW-0648">Protein biosynthesis</keyword>
<gene>
    <name evidence="4" type="primary">NIP1</name>
    <name evidence="8" type="ORF">GGU10DRAFT_345711</name>
</gene>
<dbReference type="InterPro" id="IPR036390">
    <property type="entry name" value="WH_DNA-bd_sf"/>
</dbReference>
<sequence>MCGNTFSFPSNLDFFASPTANIPVVCNMSRFFKQAGDSDSDSDESEELMSSGDEAPQAKTTTGGKPAMSRFLRTAGSDSDSSDSDSDSDEESDSDSDAPKPKKAGLPLRSDSEDSETEEEDRQGIRIMSAQEKRLAEMEGTGKAMENALKINDWVSISNEFDKLARMIQRQHNVSEPIPPFYIKTLLSLESALTSAIAKEKEAKKKMNATNAKALNSMKQKVRKASKEYEQDIAKYQADPEGFEREYTSLVTREAPATTSVTRTTGGIIDSDGNDGFQPVGKGGRTMLLTAEGIFKSLQSVQEARGKKNTDRGEQIKILEKLLELATTTYQRIRVLLALISSRFDYNSSASSHMPTELWVSAQNEVDQLVAIVASNPDYIVQETTEDYDDLAERSPATEKGGIVRIRGSIISFIDRLDDEFTRSLQNIDPHGTEYVERLKDEKTLYSTICRAQAFYEQTKQDDPLSRVIMRRLEHIYSKPDAVIQALESSAESADVKPYITLASKGSTSGLIHSLCVYLYRSGNSLHRTRAMLSHIYHYALLNDFHTARDMLLMSHLQESIHSADVATQILYNRTVVQLGLCAFRSGLIKESQATLLDIFTTQRVKELLAQGVHQQRYQVLTPEQEKAEKQRQLPFHMHINTELLEAAFLVSSMLVEIPLLASIDSEELKRKAISKPFRRLLDFADRQVFTGPPESTRDHIMQASKALQDGEWERCRDLIQSIKIWSLMPEAASVKEMLAKRIQEQGLRTYLFTYAPHYSTLSLSLLAQTFSLPLRSVTSIVSKMIWNEELAASLDQAGGCIAFHRTEVTRQQQLALTIAEKVNAMAEQNEKALDAKSGSSGGWGDRADGKTGEKRGEQVQERKGRGDRTRGGSRGGARGRGARFAQGLGNRMGHTSQRAG</sequence>
<dbReference type="EMBL" id="MU793272">
    <property type="protein sequence ID" value="KAJ3788645.1"/>
    <property type="molecule type" value="Genomic_DNA"/>
</dbReference>